<dbReference type="InterPro" id="IPR018607">
    <property type="entry name" value="Ctf8"/>
</dbReference>
<keyword evidence="5" id="KW-0131">Cell cycle</keyword>
<keyword evidence="3" id="KW-0238">DNA-binding</keyword>
<evidence type="ECO:0000256" key="2">
    <source>
        <dbReference type="ARBA" id="ARBA00022705"/>
    </source>
</evidence>
<dbReference type="Proteomes" id="UP000799324">
    <property type="component" value="Unassembled WGS sequence"/>
</dbReference>
<evidence type="ECO:0008006" key="10">
    <source>
        <dbReference type="Google" id="ProtNLM"/>
    </source>
</evidence>
<evidence type="ECO:0000256" key="3">
    <source>
        <dbReference type="ARBA" id="ARBA00023125"/>
    </source>
</evidence>
<dbReference type="GO" id="GO:0007064">
    <property type="term" value="P:mitotic sister chromatid cohesion"/>
    <property type="evidence" value="ECO:0007669"/>
    <property type="project" value="InterPro"/>
</dbReference>
<evidence type="ECO:0000313" key="8">
    <source>
        <dbReference type="EMBL" id="KAF2658454.1"/>
    </source>
</evidence>
<name>A0A6A6TIK6_9PLEO</name>
<organism evidence="8 9">
    <name type="scientific">Lophiostoma macrostomum CBS 122681</name>
    <dbReference type="NCBI Taxonomy" id="1314788"/>
    <lineage>
        <taxon>Eukaryota</taxon>
        <taxon>Fungi</taxon>
        <taxon>Dikarya</taxon>
        <taxon>Ascomycota</taxon>
        <taxon>Pezizomycotina</taxon>
        <taxon>Dothideomycetes</taxon>
        <taxon>Pleosporomycetidae</taxon>
        <taxon>Pleosporales</taxon>
        <taxon>Lophiostomataceae</taxon>
        <taxon>Lophiostoma</taxon>
    </lineage>
</organism>
<feature type="region of interest" description="Disordered" evidence="7">
    <location>
        <begin position="1"/>
        <end position="26"/>
    </location>
</feature>
<reference evidence="8" key="1">
    <citation type="journal article" date="2020" name="Stud. Mycol.">
        <title>101 Dothideomycetes genomes: a test case for predicting lifestyles and emergence of pathogens.</title>
        <authorList>
            <person name="Haridas S."/>
            <person name="Albert R."/>
            <person name="Binder M."/>
            <person name="Bloem J."/>
            <person name="Labutti K."/>
            <person name="Salamov A."/>
            <person name="Andreopoulos B."/>
            <person name="Baker S."/>
            <person name="Barry K."/>
            <person name="Bills G."/>
            <person name="Bluhm B."/>
            <person name="Cannon C."/>
            <person name="Castanera R."/>
            <person name="Culley D."/>
            <person name="Daum C."/>
            <person name="Ezra D."/>
            <person name="Gonzalez J."/>
            <person name="Henrissat B."/>
            <person name="Kuo A."/>
            <person name="Liang C."/>
            <person name="Lipzen A."/>
            <person name="Lutzoni F."/>
            <person name="Magnuson J."/>
            <person name="Mondo S."/>
            <person name="Nolan M."/>
            <person name="Ohm R."/>
            <person name="Pangilinan J."/>
            <person name="Park H.-J."/>
            <person name="Ramirez L."/>
            <person name="Alfaro M."/>
            <person name="Sun H."/>
            <person name="Tritt A."/>
            <person name="Yoshinaga Y."/>
            <person name="Zwiers L.-H."/>
            <person name="Turgeon B."/>
            <person name="Goodwin S."/>
            <person name="Spatafora J."/>
            <person name="Crous P."/>
            <person name="Grigoriev I."/>
        </authorList>
    </citation>
    <scope>NUCLEOTIDE SEQUENCE</scope>
    <source>
        <strain evidence="8">CBS 122681</strain>
    </source>
</reference>
<dbReference type="GO" id="GO:0031390">
    <property type="term" value="C:Ctf18 RFC-like complex"/>
    <property type="evidence" value="ECO:0007669"/>
    <property type="project" value="InterPro"/>
</dbReference>
<keyword evidence="2" id="KW-0235">DNA replication</keyword>
<gene>
    <name evidence="8" type="ORF">K491DRAFT_593132</name>
</gene>
<dbReference type="AlphaFoldDB" id="A0A6A6TIK6"/>
<comment type="similarity">
    <text evidence="6">Belongs to the CTF8 family.</text>
</comment>
<keyword evidence="9" id="KW-1185">Reference proteome</keyword>
<dbReference type="PANTHER" id="PTHR28605:SF1">
    <property type="entry name" value="CHROMOSOME TRANSMISSION FIDELITY FACTOR 8"/>
    <property type="match status" value="1"/>
</dbReference>
<dbReference type="Pfam" id="PF09696">
    <property type="entry name" value="Ctf8"/>
    <property type="match status" value="1"/>
</dbReference>
<evidence type="ECO:0000256" key="5">
    <source>
        <dbReference type="ARBA" id="ARBA00023306"/>
    </source>
</evidence>
<evidence type="ECO:0000313" key="9">
    <source>
        <dbReference type="Proteomes" id="UP000799324"/>
    </source>
</evidence>
<dbReference type="PANTHER" id="PTHR28605">
    <property type="entry name" value="CTF8, CHROMOSOME TRANSMISSION FIDELITY FACTOR 8 HOMOLOG (S. CEREVISIAE)"/>
    <property type="match status" value="1"/>
</dbReference>
<keyword evidence="4" id="KW-0539">Nucleus</keyword>
<evidence type="ECO:0000256" key="4">
    <source>
        <dbReference type="ARBA" id="ARBA00023242"/>
    </source>
</evidence>
<comment type="subcellular location">
    <subcellularLocation>
        <location evidence="1">Nucleus</location>
    </subcellularLocation>
</comment>
<sequence length="168" mass="18541">MPTIPLHPPNSHSTTNPTANLNPLPPLLHTPTGLALLELQGTIHFPTPADPSTSPFTRIGTLVFPLYNPEINGAEDTKWMKRVYLYVGENQRLAGEVKKLGKGFAVVRRRERVGDGEEMEGVEREDADGDMVDRGQGTQEELEIVELVKYKIVFSTRPEPVSKDGAVV</sequence>
<dbReference type="GO" id="GO:0006260">
    <property type="term" value="P:DNA replication"/>
    <property type="evidence" value="ECO:0007669"/>
    <property type="project" value="UniProtKB-KW"/>
</dbReference>
<accession>A0A6A6TIK6</accession>
<dbReference type="OrthoDB" id="121932at2759"/>
<dbReference type="EMBL" id="MU004315">
    <property type="protein sequence ID" value="KAF2658454.1"/>
    <property type="molecule type" value="Genomic_DNA"/>
</dbReference>
<evidence type="ECO:0000256" key="7">
    <source>
        <dbReference type="SAM" id="MobiDB-lite"/>
    </source>
</evidence>
<protein>
    <recommendedName>
        <fullName evidence="10">Sister chromatid cohesion protein Ctf8</fullName>
    </recommendedName>
</protein>
<dbReference type="GO" id="GO:0003677">
    <property type="term" value="F:DNA binding"/>
    <property type="evidence" value="ECO:0007669"/>
    <property type="project" value="UniProtKB-KW"/>
</dbReference>
<evidence type="ECO:0000256" key="1">
    <source>
        <dbReference type="ARBA" id="ARBA00004123"/>
    </source>
</evidence>
<evidence type="ECO:0000256" key="6">
    <source>
        <dbReference type="ARBA" id="ARBA00038447"/>
    </source>
</evidence>
<proteinExistence type="inferred from homology"/>